<evidence type="ECO:0000259" key="4">
    <source>
        <dbReference type="Pfam" id="PF04376"/>
    </source>
</evidence>
<feature type="domain" description="N-end aminoacyl transferase N-terminal" evidence="4">
    <location>
        <begin position="13"/>
        <end position="83"/>
    </location>
</feature>
<reference evidence="6 7" key="1">
    <citation type="submission" date="2024-03" db="EMBL/GenBank/DDBJ databases">
        <title>High-quality draft genome sequence of Oceanobacter sp. wDCs-4.</title>
        <authorList>
            <person name="Dong C."/>
        </authorList>
    </citation>
    <scope>NUCLEOTIDE SEQUENCE [LARGE SCALE GENOMIC DNA]</scope>
    <source>
        <strain evidence="7">wDCs-4</strain>
    </source>
</reference>
<keyword evidence="2 6" id="KW-0808">Transferase</keyword>
<evidence type="ECO:0000256" key="1">
    <source>
        <dbReference type="ARBA" id="ARBA00022490"/>
    </source>
</evidence>
<dbReference type="PIRSF" id="PIRSF037208">
    <property type="entry name" value="ATE_pro_prd"/>
    <property type="match status" value="1"/>
</dbReference>
<accession>A0ABW8NMV5</accession>
<dbReference type="SUPFAM" id="SSF55729">
    <property type="entry name" value="Acyl-CoA N-acyltransferases (Nat)"/>
    <property type="match status" value="1"/>
</dbReference>
<evidence type="ECO:0000313" key="7">
    <source>
        <dbReference type="Proteomes" id="UP001620597"/>
    </source>
</evidence>
<proteinExistence type="predicted"/>
<evidence type="ECO:0000256" key="3">
    <source>
        <dbReference type="ARBA" id="ARBA00023315"/>
    </source>
</evidence>
<gene>
    <name evidence="6" type="ORF">WG929_18075</name>
</gene>
<dbReference type="Proteomes" id="UP001620597">
    <property type="component" value="Unassembled WGS sequence"/>
</dbReference>
<evidence type="ECO:0000256" key="2">
    <source>
        <dbReference type="ARBA" id="ARBA00022679"/>
    </source>
</evidence>
<dbReference type="PANTHER" id="PTHR21367:SF1">
    <property type="entry name" value="ARGINYL-TRNA--PROTEIN TRANSFERASE 1"/>
    <property type="match status" value="1"/>
</dbReference>
<protein>
    <submittedName>
        <fullName evidence="6">Arginyltransferase</fullName>
        <ecNumber evidence="6">2.3.2.8</ecNumber>
    </submittedName>
</protein>
<dbReference type="EC" id="2.3.2.8" evidence="6"/>
<dbReference type="InterPro" id="IPR007471">
    <property type="entry name" value="N-end_Aminoacyl_Trfase_N"/>
</dbReference>
<name>A0ABW8NMV5_9GAMM</name>
<keyword evidence="3 6" id="KW-0012">Acyltransferase</keyword>
<dbReference type="InterPro" id="IPR030700">
    <property type="entry name" value="N-end_Aminoacyl_Trfase"/>
</dbReference>
<dbReference type="InterPro" id="IPR016181">
    <property type="entry name" value="Acyl_CoA_acyltransferase"/>
</dbReference>
<dbReference type="InterPro" id="IPR017138">
    <property type="entry name" value="Asp_Glu_LeuTrfase"/>
</dbReference>
<dbReference type="InterPro" id="IPR007472">
    <property type="entry name" value="N-end_Aminoacyl_Trfase_C"/>
</dbReference>
<organism evidence="6 7">
    <name type="scientific">Oceanobacter antarcticus</name>
    <dbReference type="NCBI Taxonomy" id="3133425"/>
    <lineage>
        <taxon>Bacteria</taxon>
        <taxon>Pseudomonadati</taxon>
        <taxon>Pseudomonadota</taxon>
        <taxon>Gammaproteobacteria</taxon>
        <taxon>Oceanospirillales</taxon>
        <taxon>Oceanospirillaceae</taxon>
        <taxon>Oceanobacter</taxon>
    </lineage>
</organism>
<keyword evidence="7" id="KW-1185">Reference proteome</keyword>
<dbReference type="PANTHER" id="PTHR21367">
    <property type="entry name" value="ARGININE-TRNA-PROTEIN TRANSFERASE 1"/>
    <property type="match status" value="1"/>
</dbReference>
<feature type="domain" description="N-end rule aminoacyl transferase C-terminal" evidence="5">
    <location>
        <begin position="106"/>
        <end position="221"/>
    </location>
</feature>
<evidence type="ECO:0000259" key="5">
    <source>
        <dbReference type="Pfam" id="PF04377"/>
    </source>
</evidence>
<evidence type="ECO:0000313" key="6">
    <source>
        <dbReference type="EMBL" id="MFK4754318.1"/>
    </source>
</evidence>
<dbReference type="Pfam" id="PF04376">
    <property type="entry name" value="ATE_N"/>
    <property type="match status" value="1"/>
</dbReference>
<dbReference type="NCBIfam" id="NF002342">
    <property type="entry name" value="PRK01305.1-3"/>
    <property type="match status" value="1"/>
</dbReference>
<dbReference type="GO" id="GO:0004057">
    <property type="term" value="F:arginyl-tRNA--protein transferase activity"/>
    <property type="evidence" value="ECO:0007669"/>
    <property type="project" value="UniProtKB-EC"/>
</dbReference>
<dbReference type="EMBL" id="JBBKTX010000028">
    <property type="protein sequence ID" value="MFK4754318.1"/>
    <property type="molecule type" value="Genomic_DNA"/>
</dbReference>
<sequence length="233" mass="26979">MTRIMLLKPQSTHPCGYLTNQESVSLYVDPKIVPDEFLLSQLNLNGFRRSGRSLYRPDCPNCNACTSVRIPVDRFSPKRRFRKVLQRLKHWQLSVETPAMNLYPDYAAYIDARHADGSMYPPSKEQFNDFLVNGFNNHFFLVARENGHFRACLVFDVFMDGLSSVYCFYDPALTRESPGTFMILQLTRLTAALKLPHHYLGYWVPGCTKMEYKTDFQPLEQFVSGNWCSYSVV</sequence>
<keyword evidence="1" id="KW-0963">Cytoplasm</keyword>
<dbReference type="Pfam" id="PF04377">
    <property type="entry name" value="ATE_C"/>
    <property type="match status" value="1"/>
</dbReference>
<comment type="caution">
    <text evidence="6">The sequence shown here is derived from an EMBL/GenBank/DDBJ whole genome shotgun (WGS) entry which is preliminary data.</text>
</comment>
<dbReference type="RefSeq" id="WP_369857916.1">
    <property type="nucleotide sequence ID" value="NZ_JBBKTX010000028.1"/>
</dbReference>